<keyword evidence="6 11" id="KW-0812">Transmembrane</keyword>
<evidence type="ECO:0000313" key="14">
    <source>
        <dbReference type="Proteomes" id="UP001430193"/>
    </source>
</evidence>
<evidence type="ECO:0000256" key="3">
    <source>
        <dbReference type="ARBA" id="ARBA00022448"/>
    </source>
</evidence>
<evidence type="ECO:0000313" key="13">
    <source>
        <dbReference type="EMBL" id="MBM7132353.1"/>
    </source>
</evidence>
<evidence type="ECO:0000256" key="1">
    <source>
        <dbReference type="ARBA" id="ARBA00004651"/>
    </source>
</evidence>
<dbReference type="EMBL" id="JADIKF010000040">
    <property type="protein sequence ID" value="MBM7132353.1"/>
    <property type="molecule type" value="Genomic_DNA"/>
</dbReference>
<evidence type="ECO:0000256" key="6">
    <source>
        <dbReference type="ARBA" id="ARBA00022692"/>
    </source>
</evidence>
<dbReference type="PIRSF" id="PIRSF006648">
    <property type="entry name" value="DrrB"/>
    <property type="match status" value="1"/>
</dbReference>
<dbReference type="Proteomes" id="UP001430193">
    <property type="component" value="Unassembled WGS sequence"/>
</dbReference>
<evidence type="ECO:0000256" key="5">
    <source>
        <dbReference type="ARBA" id="ARBA00022597"/>
    </source>
</evidence>
<evidence type="ECO:0000256" key="7">
    <source>
        <dbReference type="ARBA" id="ARBA00022903"/>
    </source>
</evidence>
<evidence type="ECO:0000256" key="9">
    <source>
        <dbReference type="ARBA" id="ARBA00023047"/>
    </source>
</evidence>
<keyword evidence="8 11" id="KW-1133">Transmembrane helix</keyword>
<feature type="transmembrane region" description="Helical" evidence="11">
    <location>
        <begin position="103"/>
        <end position="125"/>
    </location>
</feature>
<feature type="transmembrane region" description="Helical" evidence="11">
    <location>
        <begin position="51"/>
        <end position="68"/>
    </location>
</feature>
<feature type="transmembrane region" description="Helical" evidence="11">
    <location>
        <begin position="216"/>
        <end position="237"/>
    </location>
</feature>
<evidence type="ECO:0000256" key="4">
    <source>
        <dbReference type="ARBA" id="ARBA00022475"/>
    </source>
</evidence>
<gene>
    <name evidence="13" type="ORF">ISS99_22715</name>
</gene>
<evidence type="ECO:0000256" key="11">
    <source>
        <dbReference type="RuleBase" id="RU361157"/>
    </source>
</evidence>
<evidence type="ECO:0000256" key="8">
    <source>
        <dbReference type="ARBA" id="ARBA00022989"/>
    </source>
</evidence>
<comment type="similarity">
    <text evidence="2 11">Belongs to the ABC-2 integral membrane protein family.</text>
</comment>
<keyword evidence="7" id="KW-0972">Capsule biogenesis/degradation</keyword>
<keyword evidence="10 11" id="KW-0472">Membrane</keyword>
<dbReference type="PRINTS" id="PR00164">
    <property type="entry name" value="ABC2TRNSPORT"/>
</dbReference>
<dbReference type="PANTHER" id="PTHR30413:SF10">
    <property type="entry name" value="CAPSULE POLYSACCHARIDE EXPORT INNER-MEMBRANE PROTEIN CTRC"/>
    <property type="match status" value="1"/>
</dbReference>
<dbReference type="InterPro" id="IPR013525">
    <property type="entry name" value="ABC2_TM"/>
</dbReference>
<dbReference type="PROSITE" id="PS51012">
    <property type="entry name" value="ABC_TM2"/>
    <property type="match status" value="1"/>
</dbReference>
<evidence type="ECO:0000256" key="10">
    <source>
        <dbReference type="ARBA" id="ARBA00023136"/>
    </source>
</evidence>
<evidence type="ECO:0000259" key="12">
    <source>
        <dbReference type="PROSITE" id="PS51012"/>
    </source>
</evidence>
<keyword evidence="4 11" id="KW-1003">Cell membrane</keyword>
<sequence>MSKRDVVGRYRGSFIGLLWSFFNPLLMLMIYTFVFGYIFKSHWVGQTGGRISFAVILFAGLNINAMFAECANRAPTLIVENPNFVKKVVFPLETLSWSTLGSALFHLVVSTLVLLAISIFASGYIPWTVVLFPIVLLCFVPFLVGIMWLFASLGVYLRDLKQAVGIITTALMFLAPIMYPMSVIPLRYQHFVLLNPLTVIVEASQDVLVWGKLPNWGLLGGYLLCSCVFAWLAFAWFERTRKGFADVL</sequence>
<keyword evidence="5" id="KW-0762">Sugar transport</keyword>
<organism evidence="13 14">
    <name type="scientific">Dyella mobilis</name>
    <dbReference type="NCBI Taxonomy" id="1849582"/>
    <lineage>
        <taxon>Bacteria</taxon>
        <taxon>Pseudomonadati</taxon>
        <taxon>Pseudomonadota</taxon>
        <taxon>Gammaproteobacteria</taxon>
        <taxon>Lysobacterales</taxon>
        <taxon>Rhodanobacteraceae</taxon>
        <taxon>Dyella</taxon>
    </lineage>
</organism>
<dbReference type="InterPro" id="IPR047817">
    <property type="entry name" value="ABC2_TM_bact-type"/>
</dbReference>
<accession>A0ABS2KPG7</accession>
<proteinExistence type="inferred from homology"/>
<feature type="transmembrane region" description="Helical" evidence="11">
    <location>
        <begin position="12"/>
        <end position="39"/>
    </location>
</feature>
<reference evidence="13" key="1">
    <citation type="submission" date="2020-10" db="EMBL/GenBank/DDBJ databases">
        <title>Phylogeny of dyella-like bacteria.</title>
        <authorList>
            <person name="Fu J."/>
        </authorList>
    </citation>
    <scope>NUCLEOTIDE SEQUENCE</scope>
    <source>
        <strain evidence="13">DHON07</strain>
    </source>
</reference>
<comment type="caution">
    <text evidence="13">The sequence shown here is derived from an EMBL/GenBank/DDBJ whole genome shotgun (WGS) entry which is preliminary data.</text>
</comment>
<dbReference type="PANTHER" id="PTHR30413">
    <property type="entry name" value="INNER MEMBRANE TRANSPORT PERMEASE"/>
    <property type="match status" value="1"/>
</dbReference>
<keyword evidence="3 11" id="KW-0813">Transport</keyword>
<dbReference type="Pfam" id="PF01061">
    <property type="entry name" value="ABC2_membrane"/>
    <property type="match status" value="1"/>
</dbReference>
<dbReference type="InterPro" id="IPR000412">
    <property type="entry name" value="ABC_2_transport"/>
</dbReference>
<keyword evidence="14" id="KW-1185">Reference proteome</keyword>
<name>A0ABS2KPG7_9GAMM</name>
<evidence type="ECO:0000256" key="2">
    <source>
        <dbReference type="ARBA" id="ARBA00007783"/>
    </source>
</evidence>
<keyword evidence="9" id="KW-0625">Polysaccharide transport</keyword>
<feature type="transmembrane region" description="Helical" evidence="11">
    <location>
        <begin position="163"/>
        <end position="184"/>
    </location>
</feature>
<feature type="transmembrane region" description="Helical" evidence="11">
    <location>
        <begin position="131"/>
        <end position="151"/>
    </location>
</feature>
<comment type="subcellular location">
    <subcellularLocation>
        <location evidence="11">Cell inner membrane</location>
        <topology evidence="11">Multi-pass membrane protein</topology>
    </subcellularLocation>
    <subcellularLocation>
        <location evidence="1">Cell membrane</location>
        <topology evidence="1">Multi-pass membrane protein</topology>
    </subcellularLocation>
</comment>
<feature type="domain" description="ABC transmembrane type-2" evidence="12">
    <location>
        <begin position="15"/>
        <end position="240"/>
    </location>
</feature>
<protein>
    <recommendedName>
        <fullName evidence="11">Transport permease protein</fullName>
    </recommendedName>
</protein>